<dbReference type="RefSeq" id="XP_036633869.1">
    <property type="nucleotide sequence ID" value="XM_036775367.1"/>
</dbReference>
<name>A0A8H6ZX51_PLEOS</name>
<feature type="compositionally biased region" description="Low complexity" evidence="1">
    <location>
        <begin position="674"/>
        <end position="692"/>
    </location>
</feature>
<gene>
    <name evidence="2" type="ORF">PC9H_005808</name>
</gene>
<evidence type="ECO:0000313" key="2">
    <source>
        <dbReference type="EMBL" id="KAF7433842.1"/>
    </source>
</evidence>
<dbReference type="OrthoDB" id="3042688at2759"/>
<sequence length="803" mass="86213">MLVKKGKSKSGKPRGRSTWAKGSKLELLLSFEDEYLATADPGSVYTRITAAFLEKYGYDLPFDAEPAEDFVAEIPNIAALPYEEQIEEQTRRDEIHQKLRLKISNWMRHRFRHKQSDQDMVADILNTMSSLTAERPRRRTAMNIYWAENYASRIRDEFRKHWKSANLTASSDVRMSMCAEFVRSKYDDETEEFRKNLEKRADAEYAQAMEDYNKRDALDGSPEAYARAWEESDNFLPIFVDAIAKKFRMSVSLLLVGPLGSEQGKIGMRSVHFNNAGSMTSLIWPQYDKTGFTNMQASLIRYGETVFSPEERKRRIPMSEANDAELNTSPSSGDMAVPTPAPISPTTSNGQLATISQEEPLNLIENTFPSLTLNVPMDFGVMNAPGEFTALLGQEWDNDAPLWNTNFHQPAYHLPLLPTQPLPQFPASRDTFPAMGSPSTLAITSATPAVGMPASSTGTPPPVQPILHSALPAKLVPSSPPTTGPVMPTTATLFPTIHPAPITPTIPPILPSLVARSSTIPVVSTVSTVTPILPVPATPSSTISAASTIPTIPPILPTTETPSLTIHTASAMPTPSAILPVTVPLSSMMHEASSTPTIPQILSSEVSLSPTAHAGSMAPTNPAISPSAATPTPTTPVASASPTIPTTPVASAPPTIPTTPAASIPAELPPPSSSPTVVTPTVPSSSTSTPAAPAVTPVAATLSAVAEPLAPPPAIPGSPSEPLLEKENVPVPPKNKKRGRKELAANEEQVPPAPKKRTRQKASAAPATSRPQRVSNLPPHLADVGYVPPSKGTRKQTVSQKKK</sequence>
<organism evidence="2 3">
    <name type="scientific">Pleurotus ostreatus</name>
    <name type="common">Oyster mushroom</name>
    <name type="synonym">White-rot fungus</name>
    <dbReference type="NCBI Taxonomy" id="5322"/>
    <lineage>
        <taxon>Eukaryota</taxon>
        <taxon>Fungi</taxon>
        <taxon>Dikarya</taxon>
        <taxon>Basidiomycota</taxon>
        <taxon>Agaricomycotina</taxon>
        <taxon>Agaricomycetes</taxon>
        <taxon>Agaricomycetidae</taxon>
        <taxon>Agaricales</taxon>
        <taxon>Pleurotineae</taxon>
        <taxon>Pleurotaceae</taxon>
        <taxon>Pleurotus</taxon>
    </lineage>
</organism>
<dbReference type="VEuPathDB" id="FungiDB:PC9H_005808"/>
<dbReference type="Proteomes" id="UP000623687">
    <property type="component" value="Unassembled WGS sequence"/>
</dbReference>
<dbReference type="EMBL" id="JACETU010000003">
    <property type="protein sequence ID" value="KAF7433842.1"/>
    <property type="molecule type" value="Genomic_DNA"/>
</dbReference>
<reference evidence="2" key="1">
    <citation type="submission" date="2019-07" db="EMBL/GenBank/DDBJ databases">
        <authorList>
            <person name="Palmer J.M."/>
        </authorList>
    </citation>
    <scope>NUCLEOTIDE SEQUENCE</scope>
    <source>
        <strain evidence="2">PC9</strain>
    </source>
</reference>
<evidence type="ECO:0000256" key="1">
    <source>
        <dbReference type="SAM" id="MobiDB-lite"/>
    </source>
</evidence>
<feature type="compositionally biased region" description="Low complexity" evidence="1">
    <location>
        <begin position="618"/>
        <end position="666"/>
    </location>
</feature>
<feature type="region of interest" description="Disordered" evidence="1">
    <location>
        <begin position="311"/>
        <end position="350"/>
    </location>
</feature>
<evidence type="ECO:0000313" key="3">
    <source>
        <dbReference type="Proteomes" id="UP000623687"/>
    </source>
</evidence>
<protein>
    <submittedName>
        <fullName evidence="2">Uncharacterized protein</fullName>
    </submittedName>
</protein>
<dbReference type="GeneID" id="59375626"/>
<feature type="region of interest" description="Disordered" evidence="1">
    <location>
        <begin position="612"/>
        <end position="692"/>
    </location>
</feature>
<keyword evidence="3" id="KW-1185">Reference proteome</keyword>
<feature type="region of interest" description="Disordered" evidence="1">
    <location>
        <begin position="710"/>
        <end position="803"/>
    </location>
</feature>
<dbReference type="AlphaFoldDB" id="A0A8H6ZX51"/>
<proteinExistence type="predicted"/>
<accession>A0A8H6ZX51</accession>
<comment type="caution">
    <text evidence="2">The sequence shown here is derived from an EMBL/GenBank/DDBJ whole genome shotgun (WGS) entry which is preliminary data.</text>
</comment>